<dbReference type="InterPro" id="IPR029045">
    <property type="entry name" value="ClpP/crotonase-like_dom_sf"/>
</dbReference>
<dbReference type="InterPro" id="IPR016185">
    <property type="entry name" value="PreATP-grasp_dom_sf"/>
</dbReference>
<dbReference type="Pfam" id="PF02786">
    <property type="entry name" value="CPSase_L_D2"/>
    <property type="match status" value="1"/>
</dbReference>
<dbReference type="PANTHER" id="PTHR18866:SF127">
    <property type="match status" value="1"/>
</dbReference>
<dbReference type="Gene3D" id="3.30.470.20">
    <property type="entry name" value="ATP-grasp fold, B domain"/>
    <property type="match status" value="1"/>
</dbReference>
<evidence type="ECO:0000256" key="5">
    <source>
        <dbReference type="ARBA" id="ARBA00022832"/>
    </source>
</evidence>
<dbReference type="RefSeq" id="WP_094765360.1">
    <property type="nucleotide sequence ID" value="NZ_FUKQ01000044.1"/>
</dbReference>
<dbReference type="Pfam" id="PF08326">
    <property type="entry name" value="ACC_central"/>
    <property type="match status" value="1"/>
</dbReference>
<dbReference type="InterPro" id="IPR050856">
    <property type="entry name" value="Biotin_carboxylase_complex"/>
</dbReference>
<dbReference type="InterPro" id="IPR011053">
    <property type="entry name" value="Single_hybrid_motif"/>
</dbReference>
<dbReference type="GO" id="GO:0003989">
    <property type="term" value="F:acetyl-CoA carboxylase activity"/>
    <property type="evidence" value="ECO:0007669"/>
    <property type="project" value="InterPro"/>
</dbReference>
<dbReference type="Gene3D" id="2.40.50.100">
    <property type="match status" value="1"/>
</dbReference>
<dbReference type="Pfam" id="PF01039">
    <property type="entry name" value="Carboxyl_trans"/>
    <property type="match status" value="1"/>
</dbReference>
<evidence type="ECO:0000313" key="16">
    <source>
        <dbReference type="EMBL" id="SJN40029.1"/>
    </source>
</evidence>
<feature type="domain" description="Biotin carboxylation" evidence="14">
    <location>
        <begin position="9"/>
        <end position="461"/>
    </location>
</feature>
<proteinExistence type="predicted"/>
<evidence type="ECO:0000256" key="10">
    <source>
        <dbReference type="PROSITE-ProRule" id="PRU00409"/>
    </source>
</evidence>
<dbReference type="Pfam" id="PF00289">
    <property type="entry name" value="Biotin_carb_N"/>
    <property type="match status" value="1"/>
</dbReference>
<evidence type="ECO:0000313" key="17">
    <source>
        <dbReference type="Proteomes" id="UP000188342"/>
    </source>
</evidence>
<feature type="domain" description="CoA carboxyltransferase C-terminal" evidence="15">
    <location>
        <begin position="1560"/>
        <end position="1839"/>
    </location>
</feature>
<dbReference type="PROSITE" id="PS50979">
    <property type="entry name" value="BC"/>
    <property type="match status" value="1"/>
</dbReference>
<keyword evidence="17" id="KW-1185">Reference proteome</keyword>
<evidence type="ECO:0000256" key="4">
    <source>
        <dbReference type="ARBA" id="ARBA00022741"/>
    </source>
</evidence>
<dbReference type="InterPro" id="IPR011763">
    <property type="entry name" value="COA_CT_C"/>
</dbReference>
<dbReference type="Proteomes" id="UP000188342">
    <property type="component" value="Unassembled WGS sequence"/>
</dbReference>
<dbReference type="InterPro" id="IPR000089">
    <property type="entry name" value="Biotin_lipoyl"/>
</dbReference>
<evidence type="ECO:0000256" key="2">
    <source>
        <dbReference type="ARBA" id="ARBA00022516"/>
    </source>
</evidence>
<dbReference type="PROSITE" id="PS50968">
    <property type="entry name" value="BIOTINYL_LIPOYL"/>
    <property type="match status" value="1"/>
</dbReference>
<evidence type="ECO:0000256" key="6">
    <source>
        <dbReference type="ARBA" id="ARBA00022840"/>
    </source>
</evidence>
<keyword evidence="8" id="KW-0275">Fatty acid biosynthesis</keyword>
<dbReference type="GO" id="GO:0005524">
    <property type="term" value="F:ATP binding"/>
    <property type="evidence" value="ECO:0007669"/>
    <property type="project" value="UniProtKB-UniRule"/>
</dbReference>
<feature type="region of interest" description="Disordered" evidence="11">
    <location>
        <begin position="1521"/>
        <end position="1547"/>
    </location>
</feature>
<evidence type="ECO:0000259" key="12">
    <source>
        <dbReference type="PROSITE" id="PS50968"/>
    </source>
</evidence>
<dbReference type="SMART" id="SM00878">
    <property type="entry name" value="Biotin_carb_C"/>
    <property type="match status" value="1"/>
</dbReference>
<evidence type="ECO:0000256" key="7">
    <source>
        <dbReference type="ARBA" id="ARBA00023098"/>
    </source>
</evidence>
<organism evidence="16 17">
    <name type="scientific">Luteococcus japonicus LSP_Lj1</name>
    <dbReference type="NCBI Taxonomy" id="1255658"/>
    <lineage>
        <taxon>Bacteria</taxon>
        <taxon>Bacillati</taxon>
        <taxon>Actinomycetota</taxon>
        <taxon>Actinomycetes</taxon>
        <taxon>Propionibacteriales</taxon>
        <taxon>Propionibacteriaceae</taxon>
        <taxon>Luteococcus</taxon>
    </lineage>
</organism>
<dbReference type="InterPro" id="IPR011054">
    <property type="entry name" value="Rudment_hybrid_motif"/>
</dbReference>
<reference evidence="16 17" key="1">
    <citation type="submission" date="2017-02" db="EMBL/GenBank/DDBJ databases">
        <authorList>
            <person name="Peterson S.W."/>
        </authorList>
    </citation>
    <scope>NUCLEOTIDE SEQUENCE [LARGE SCALE GENOMIC DNA]</scope>
    <source>
        <strain evidence="16 17">LSP_Lj1</strain>
    </source>
</reference>
<dbReference type="EC" id="6.4.1.4" evidence="16"/>
<keyword evidence="9" id="KW-0092">Biotin</keyword>
<evidence type="ECO:0000256" key="9">
    <source>
        <dbReference type="ARBA" id="ARBA00023267"/>
    </source>
</evidence>
<dbReference type="InterPro" id="IPR011764">
    <property type="entry name" value="Biotin_carboxylation_dom"/>
</dbReference>
<dbReference type="GO" id="GO:0046872">
    <property type="term" value="F:metal ion binding"/>
    <property type="evidence" value="ECO:0007669"/>
    <property type="project" value="InterPro"/>
</dbReference>
<dbReference type="FunFam" id="3.30.1490.20:FF:000003">
    <property type="entry name" value="acetyl-CoA carboxylase isoform X1"/>
    <property type="match status" value="1"/>
</dbReference>
<dbReference type="EMBL" id="FUKQ01000044">
    <property type="protein sequence ID" value="SJN40029.1"/>
    <property type="molecule type" value="Genomic_DNA"/>
</dbReference>
<dbReference type="GO" id="GO:0006633">
    <property type="term" value="P:fatty acid biosynthetic process"/>
    <property type="evidence" value="ECO:0007669"/>
    <property type="project" value="UniProtKB-KW"/>
</dbReference>
<evidence type="ECO:0000259" key="14">
    <source>
        <dbReference type="PROSITE" id="PS50979"/>
    </source>
</evidence>
<feature type="compositionally biased region" description="Basic and acidic residues" evidence="11">
    <location>
        <begin position="1525"/>
        <end position="1539"/>
    </location>
</feature>
<feature type="domain" description="ATP-grasp" evidence="13">
    <location>
        <begin position="135"/>
        <end position="332"/>
    </location>
</feature>
<dbReference type="SUPFAM" id="SSF51246">
    <property type="entry name" value="Rudiment single hybrid motif"/>
    <property type="match status" value="1"/>
</dbReference>
<sequence>MSIPTQATSIHRLAIINRGEAAMRLIHAVRELNAEHPERPAIEVIALHTTGEAHAMFVREADIAHDLGPAGTRPYIDMARLEQALVQTRADAAWVGWGFVAEDPAFADLCTKLGITFVGPSAEAMRQLGDKIGSKLIAEEVGVPVAPWSQGAVDTLDDALSVANRIGYPLMLKATAGGGGRGIQKVTCDADLTDVFDRTRGEAERAFGSGTVFLESLVTGARHIEVQVISDGQNAWALGVRDCTVQRRNQKVIEESASPLLSPEKAAEVKASAERLAVRVGYRGACTVEFLYQPTDELFAFLEVNTRLQVEHPITEVTTRTDLVKLQLRVAIGGTLTGDKPAEIGHAIEARLNAEDPDRDFAPAPGLIQHLVLPQGPGIRVDTGVEAGDTIPADFDSMIAKIIAYGSTRTEALGRLRRAMADTQVVIDGGTTNKSFILELLDQPAVVDGTGPDGWADTGWIDRTRAAGGLQRSTHSGAALVVAGIEAYLAAENVERARFLDTARRGRPLANHELGRPAELKLRGTTHHVQVLRMGPHEFEVRLGSSGDAPTVVAEFTRQDEFTARLVIGERVHRVLLGAPGPVQTLEVDGQTHRVSRDEGGVLRSQAPALVVATPVQEGAVVNAGDRVLVLESMKMETIITAPFAARVKEIAVRAGTQVETGAPLARLEPLAEPSDETPQDTGVALDLPADAAAINCPDTARTALRQVVLGFDTDPDDPAVPLTRYLDLRTADEQTVAAEARLLAVFADVVELHRNQPDRTHADDAPGRTADRVHTTREFFQRYLHSLDVEREQLPEEFADRLTAVMAHYGVAGLDHTEDLEEAVFRLFLLQQRWTPALQVVTGILQQWAAMDRPREAGAETRAILDRLVIATQRRFPRIGDLARSIRFAWFDKPALDAQQATALAQVPELLGHLHALPEGPTRQAVAEELVSAPDRLVGFLGVDPTRRATAEEPLLGILTQRHYRGHDLTNLTESTVEGHGVVTADYVIDEQPTRLVSVIAALEEFRPGSSLESVIASLVTERSDGQDAVLDLYLTAEEATTGDALAAELIARADQMAFVTGLRRLVVSVLPLHEGSVEYLTLRPGSAGLTEERIQRGHHPMVGRQLNLWRLANFDLERLEAPGSTVLLKATATTNADDVRLVALAQVRRLSILRDEDGKVTGMPHLERALINATDAIRRARAGARKGELDHNHVWIHIWGEHDVDLRNLRQLERTLAPLTADAGITEVRIQATVTRTPGTPPVPTVVRFSLQPGFGVRFQIQDPATDPLAPVSAYDEKVLRARRRGMVYPYELFGLVSSSRGTAVELDLDESGALVPVNREHGLNTAGIIVADVSTPTPIHPEGVRRIVLFGDPLKSLGSIGGAEADRIVAAIDLAEREHLPVDWFTLSSGARISMESGTENMDAVAHALRRIVNFTQDGGEINVIVAGINVGAQPYWNAEATMLMHTKGILVMTPDSAMVLTGKQSLDFSGGVSAEDNHGVGGYDRIMGPNGQAQYWASDLAGAQQVLMRHYEHSYVAPGESRPREIPTQDADGRDVGSTPHSCEGSDFATVAEIFSTDKNPERKKPFDIRTVMRAVADADHEPLERWATMANADTSVVFDTTIGGLPITLIGIESKPTPRAGYLPADGPDAFTGGTLFPRSSKKTARAINAASGNRPVVVLANLSGFDGSPESMRNLQLEYGAEIGRAMVNFEGPIVFIVISRYHGGAFVVFSKALNDDMTVLALEGSYASVIGGAPAAAVVFARDVSRRVEADARLVELKERIARADEAGKVPLQAELAELREEVRAEMISTVAGEFDAVHNVHRAVEVGSIDEVVSVSTLRPRIIEILRSKLR</sequence>
<dbReference type="InterPro" id="IPR005482">
    <property type="entry name" value="Biotin_COase_C"/>
</dbReference>
<feature type="domain" description="Lipoyl-binding" evidence="12">
    <location>
        <begin position="593"/>
        <end position="669"/>
    </location>
</feature>
<keyword evidence="4 10" id="KW-0547">Nucleotide-binding</keyword>
<dbReference type="GO" id="GO:0004075">
    <property type="term" value="F:biotin carboxylase activity"/>
    <property type="evidence" value="ECO:0007669"/>
    <property type="project" value="UniProtKB-EC"/>
</dbReference>
<dbReference type="SUPFAM" id="SSF52440">
    <property type="entry name" value="PreATP-grasp domain"/>
    <property type="match status" value="1"/>
</dbReference>
<keyword evidence="5" id="KW-0276">Fatty acid metabolism</keyword>
<keyword evidence="2" id="KW-0444">Lipid biosynthesis</keyword>
<dbReference type="PANTHER" id="PTHR18866">
    <property type="entry name" value="CARBOXYLASE:PYRUVATE/ACETYL-COA/PROPIONYL-COA CARBOXYLASE"/>
    <property type="match status" value="1"/>
</dbReference>
<dbReference type="STRING" id="1255658.FM114_11895"/>
<evidence type="ECO:0000259" key="13">
    <source>
        <dbReference type="PROSITE" id="PS50975"/>
    </source>
</evidence>
<dbReference type="InterPro" id="IPR005479">
    <property type="entry name" value="CPAse_ATP-bd"/>
</dbReference>
<name>A0A1R4K6W6_9ACTN</name>
<dbReference type="Pfam" id="PF02785">
    <property type="entry name" value="Biotin_carb_C"/>
    <property type="match status" value="1"/>
</dbReference>
<evidence type="ECO:0000256" key="8">
    <source>
        <dbReference type="ARBA" id="ARBA00023160"/>
    </source>
</evidence>
<gene>
    <name evidence="16" type="ORF">FM114_11895</name>
</gene>
<evidence type="ECO:0000259" key="15">
    <source>
        <dbReference type="PROSITE" id="PS50989"/>
    </source>
</evidence>
<keyword evidence="6 10" id="KW-0067">ATP-binding</keyword>
<dbReference type="SUPFAM" id="SSF56059">
    <property type="entry name" value="Glutathione synthetase ATP-binding domain-like"/>
    <property type="match status" value="1"/>
</dbReference>
<dbReference type="InterPro" id="IPR013537">
    <property type="entry name" value="AcCoA_COase_cen"/>
</dbReference>
<dbReference type="Gene3D" id="3.90.226.10">
    <property type="entry name" value="2-enoyl-CoA Hydratase, Chain A, domain 1"/>
    <property type="match status" value="2"/>
</dbReference>
<accession>A0A1R4K6W6</accession>
<dbReference type="SUPFAM" id="SSF52096">
    <property type="entry name" value="ClpP/crotonase"/>
    <property type="match status" value="2"/>
</dbReference>
<dbReference type="InterPro" id="IPR034733">
    <property type="entry name" value="AcCoA_carboxyl_beta"/>
</dbReference>
<dbReference type="Pfam" id="PF00364">
    <property type="entry name" value="Biotin_lipoyl"/>
    <property type="match status" value="1"/>
</dbReference>
<keyword evidence="3 16" id="KW-0436">Ligase</keyword>
<dbReference type="OrthoDB" id="3754062at2"/>
<dbReference type="PROSITE" id="PS00866">
    <property type="entry name" value="CPSASE_1"/>
    <property type="match status" value="1"/>
</dbReference>
<dbReference type="CDD" id="cd06850">
    <property type="entry name" value="biotinyl_domain"/>
    <property type="match status" value="1"/>
</dbReference>
<dbReference type="PROSITE" id="PS00867">
    <property type="entry name" value="CPSASE_2"/>
    <property type="match status" value="1"/>
</dbReference>
<comment type="cofactor">
    <cofactor evidence="1">
        <name>biotin</name>
        <dbReference type="ChEBI" id="CHEBI:57586"/>
    </cofactor>
</comment>
<dbReference type="PROSITE" id="PS50975">
    <property type="entry name" value="ATP_GRASP"/>
    <property type="match status" value="1"/>
</dbReference>
<protein>
    <submittedName>
        <fullName evidence="16">Methylcrotonyl-CoA carboxylase biotin-containing subunit</fullName>
        <ecNumber evidence="16">6.4.1.4</ecNumber>
    </submittedName>
</protein>
<evidence type="ECO:0000256" key="1">
    <source>
        <dbReference type="ARBA" id="ARBA00001953"/>
    </source>
</evidence>
<evidence type="ECO:0000256" key="11">
    <source>
        <dbReference type="SAM" id="MobiDB-lite"/>
    </source>
</evidence>
<dbReference type="InterPro" id="IPR011761">
    <property type="entry name" value="ATP-grasp"/>
</dbReference>
<evidence type="ECO:0000256" key="3">
    <source>
        <dbReference type="ARBA" id="ARBA00022598"/>
    </source>
</evidence>
<dbReference type="InterPro" id="IPR005481">
    <property type="entry name" value="BC-like_N"/>
</dbReference>
<keyword evidence="7" id="KW-0443">Lipid metabolism</keyword>
<dbReference type="PROSITE" id="PS50989">
    <property type="entry name" value="COA_CT_CTER"/>
    <property type="match status" value="1"/>
</dbReference>
<dbReference type="SUPFAM" id="SSF51230">
    <property type="entry name" value="Single hybrid motif"/>
    <property type="match status" value="1"/>
</dbReference>